<evidence type="ECO:0000259" key="8">
    <source>
        <dbReference type="PROSITE" id="PS51297"/>
    </source>
</evidence>
<dbReference type="eggNOG" id="KOG0014">
    <property type="taxonomic scope" value="Eukaryota"/>
</dbReference>
<gene>
    <name evidence="10" type="primary">LOC103494862</name>
</gene>
<feature type="domain" description="MADS-box" evidence="7">
    <location>
        <begin position="1"/>
        <end position="61"/>
    </location>
</feature>
<dbReference type="Gene3D" id="3.40.1810.10">
    <property type="entry name" value="Transcription factor, MADS-box"/>
    <property type="match status" value="1"/>
</dbReference>
<dbReference type="InterPro" id="IPR002100">
    <property type="entry name" value="TF_MADSbox"/>
</dbReference>
<evidence type="ECO:0000256" key="5">
    <source>
        <dbReference type="ARBA" id="ARBA00023242"/>
    </source>
</evidence>
<dbReference type="GO" id="GO:0046983">
    <property type="term" value="F:protein dimerization activity"/>
    <property type="evidence" value="ECO:0007669"/>
    <property type="project" value="InterPro"/>
</dbReference>
<dbReference type="InterPro" id="IPR050142">
    <property type="entry name" value="MADS-box/MEF2_TF"/>
</dbReference>
<evidence type="ECO:0000256" key="1">
    <source>
        <dbReference type="ARBA" id="ARBA00004123"/>
    </source>
</evidence>
<evidence type="ECO:0000256" key="2">
    <source>
        <dbReference type="ARBA" id="ARBA00023015"/>
    </source>
</evidence>
<dbReference type="GO" id="GO:0045944">
    <property type="term" value="P:positive regulation of transcription by RNA polymerase II"/>
    <property type="evidence" value="ECO:0007669"/>
    <property type="project" value="InterPro"/>
</dbReference>
<protein>
    <submittedName>
        <fullName evidence="10">MADS-box protein JOINTLESS-like</fullName>
    </submittedName>
</protein>
<dbReference type="PROSITE" id="PS00350">
    <property type="entry name" value="MADS_BOX_1"/>
    <property type="match status" value="1"/>
</dbReference>
<dbReference type="InterPro" id="IPR002487">
    <property type="entry name" value="TF_Kbox"/>
</dbReference>
<sequence>MTRQKIEIKKIDNIAARQVTFSKRRRGLFKKAHELATLCDADIALIVFSASGKLFDYSSSSMLDLLRRHNMLPELNNISQLPPSQLEKSAHAKLTEEFAAKTKELRHMKGEELQELGIEELKQLEKLLENGLNRVIETKDEKFLKEIGTVKEKETLLMKENQRLRNKLMETLVDRDEQEEEEAVVVIGGNSVGSKSKSNTSNSSSSQNPNSQDYDDVSLKLGL</sequence>
<dbReference type="PRINTS" id="PR00404">
    <property type="entry name" value="MADSDOMAIN"/>
</dbReference>
<dbReference type="Pfam" id="PF01486">
    <property type="entry name" value="K-box"/>
    <property type="match status" value="1"/>
</dbReference>
<dbReference type="GeneID" id="103494862"/>
<name>A0A1S3BYS5_CUCME</name>
<dbReference type="Pfam" id="PF00319">
    <property type="entry name" value="SRF-TF"/>
    <property type="match status" value="1"/>
</dbReference>
<feature type="region of interest" description="Disordered" evidence="6">
    <location>
        <begin position="179"/>
        <end position="223"/>
    </location>
</feature>
<dbReference type="CDD" id="cd00265">
    <property type="entry name" value="MADS_MEF2_like"/>
    <property type="match status" value="1"/>
</dbReference>
<keyword evidence="4" id="KW-0804">Transcription</keyword>
<dbReference type="PANTHER" id="PTHR48019">
    <property type="entry name" value="SERUM RESPONSE FACTOR HOMOLOG"/>
    <property type="match status" value="1"/>
</dbReference>
<keyword evidence="3" id="KW-0238">DNA-binding</keyword>
<dbReference type="GO" id="GO:0003700">
    <property type="term" value="F:DNA-binding transcription factor activity"/>
    <property type="evidence" value="ECO:0007669"/>
    <property type="project" value="InterPro"/>
</dbReference>
<reference evidence="10" key="1">
    <citation type="submission" date="2025-08" db="UniProtKB">
        <authorList>
            <consortium name="RefSeq"/>
        </authorList>
    </citation>
    <scope>IDENTIFICATION</scope>
    <source>
        <tissue evidence="10">Stem</tissue>
    </source>
</reference>
<evidence type="ECO:0000313" key="10">
    <source>
        <dbReference type="RefSeq" id="XP_008454463.2"/>
    </source>
</evidence>
<dbReference type="RefSeq" id="XP_008454463.2">
    <property type="nucleotide sequence ID" value="XM_008456241.3"/>
</dbReference>
<evidence type="ECO:0000256" key="4">
    <source>
        <dbReference type="ARBA" id="ARBA00023163"/>
    </source>
</evidence>
<dbReference type="PROSITE" id="PS50066">
    <property type="entry name" value="MADS_BOX_2"/>
    <property type="match status" value="1"/>
</dbReference>
<dbReference type="AlphaFoldDB" id="A0A1S3BYS5"/>
<dbReference type="GO" id="GO:0005634">
    <property type="term" value="C:nucleus"/>
    <property type="evidence" value="ECO:0007669"/>
    <property type="project" value="UniProtKB-SubCell"/>
</dbReference>
<dbReference type="Proteomes" id="UP001652600">
    <property type="component" value="Chromosome 7"/>
</dbReference>
<dbReference type="SMART" id="SM00432">
    <property type="entry name" value="MADS"/>
    <property type="match status" value="1"/>
</dbReference>
<evidence type="ECO:0000313" key="9">
    <source>
        <dbReference type="Proteomes" id="UP001652600"/>
    </source>
</evidence>
<dbReference type="InterPro" id="IPR033896">
    <property type="entry name" value="MEF2-like_N"/>
</dbReference>
<evidence type="ECO:0000259" key="7">
    <source>
        <dbReference type="PROSITE" id="PS50066"/>
    </source>
</evidence>
<dbReference type="SUPFAM" id="SSF55455">
    <property type="entry name" value="SRF-like"/>
    <property type="match status" value="1"/>
</dbReference>
<feature type="compositionally biased region" description="Low complexity" evidence="6">
    <location>
        <begin position="192"/>
        <end position="211"/>
    </location>
</feature>
<dbReference type="GO" id="GO:0000977">
    <property type="term" value="F:RNA polymerase II transcription regulatory region sequence-specific DNA binding"/>
    <property type="evidence" value="ECO:0007669"/>
    <property type="project" value="InterPro"/>
</dbReference>
<keyword evidence="2" id="KW-0805">Transcription regulation</keyword>
<keyword evidence="5" id="KW-0539">Nucleus</keyword>
<organism evidence="9 10">
    <name type="scientific">Cucumis melo</name>
    <name type="common">Muskmelon</name>
    <dbReference type="NCBI Taxonomy" id="3656"/>
    <lineage>
        <taxon>Eukaryota</taxon>
        <taxon>Viridiplantae</taxon>
        <taxon>Streptophyta</taxon>
        <taxon>Embryophyta</taxon>
        <taxon>Tracheophyta</taxon>
        <taxon>Spermatophyta</taxon>
        <taxon>Magnoliopsida</taxon>
        <taxon>eudicotyledons</taxon>
        <taxon>Gunneridae</taxon>
        <taxon>Pentapetalae</taxon>
        <taxon>rosids</taxon>
        <taxon>fabids</taxon>
        <taxon>Cucurbitales</taxon>
        <taxon>Cucurbitaceae</taxon>
        <taxon>Benincaseae</taxon>
        <taxon>Cucumis</taxon>
    </lineage>
</organism>
<accession>A0A1S3BYS5</accession>
<dbReference type="PROSITE" id="PS51297">
    <property type="entry name" value="K_BOX"/>
    <property type="match status" value="1"/>
</dbReference>
<evidence type="ECO:0000256" key="6">
    <source>
        <dbReference type="SAM" id="MobiDB-lite"/>
    </source>
</evidence>
<dbReference type="KEGG" id="cmo:103494862"/>
<proteinExistence type="predicted"/>
<dbReference type="InParanoid" id="A0A1S3BYS5"/>
<comment type="subcellular location">
    <subcellularLocation>
        <location evidence="1">Nucleus</location>
    </subcellularLocation>
</comment>
<keyword evidence="9" id="KW-1185">Reference proteome</keyword>
<dbReference type="InterPro" id="IPR036879">
    <property type="entry name" value="TF_MADSbox_sf"/>
</dbReference>
<evidence type="ECO:0000256" key="3">
    <source>
        <dbReference type="ARBA" id="ARBA00023125"/>
    </source>
</evidence>
<feature type="domain" description="K-box" evidence="8">
    <location>
        <begin position="84"/>
        <end position="174"/>
    </location>
</feature>